<comment type="caution">
    <text evidence="2">The sequence shown here is derived from an EMBL/GenBank/DDBJ whole genome shotgun (WGS) entry which is preliminary data.</text>
</comment>
<keyword evidence="3" id="KW-1185">Reference proteome</keyword>
<dbReference type="Proteomes" id="UP000799764">
    <property type="component" value="Unassembled WGS sequence"/>
</dbReference>
<dbReference type="EMBL" id="MU001509">
    <property type="protein sequence ID" value="KAF2439426.1"/>
    <property type="molecule type" value="Genomic_DNA"/>
</dbReference>
<organism evidence="2 3">
    <name type="scientific">Karstenula rhodostoma CBS 690.94</name>
    <dbReference type="NCBI Taxonomy" id="1392251"/>
    <lineage>
        <taxon>Eukaryota</taxon>
        <taxon>Fungi</taxon>
        <taxon>Dikarya</taxon>
        <taxon>Ascomycota</taxon>
        <taxon>Pezizomycotina</taxon>
        <taxon>Dothideomycetes</taxon>
        <taxon>Pleosporomycetidae</taxon>
        <taxon>Pleosporales</taxon>
        <taxon>Massarineae</taxon>
        <taxon>Didymosphaeriaceae</taxon>
        <taxon>Karstenula</taxon>
    </lineage>
</organism>
<protein>
    <submittedName>
        <fullName evidence="2">Uncharacterized protein</fullName>
    </submittedName>
</protein>
<evidence type="ECO:0000313" key="3">
    <source>
        <dbReference type="Proteomes" id="UP000799764"/>
    </source>
</evidence>
<feature type="region of interest" description="Disordered" evidence="1">
    <location>
        <begin position="59"/>
        <end position="80"/>
    </location>
</feature>
<proteinExistence type="predicted"/>
<feature type="compositionally biased region" description="Polar residues" evidence="1">
    <location>
        <begin position="68"/>
        <end position="77"/>
    </location>
</feature>
<reference evidence="2" key="1">
    <citation type="journal article" date="2020" name="Stud. Mycol.">
        <title>101 Dothideomycetes genomes: a test case for predicting lifestyles and emergence of pathogens.</title>
        <authorList>
            <person name="Haridas S."/>
            <person name="Albert R."/>
            <person name="Binder M."/>
            <person name="Bloem J."/>
            <person name="Labutti K."/>
            <person name="Salamov A."/>
            <person name="Andreopoulos B."/>
            <person name="Baker S."/>
            <person name="Barry K."/>
            <person name="Bills G."/>
            <person name="Bluhm B."/>
            <person name="Cannon C."/>
            <person name="Castanera R."/>
            <person name="Culley D."/>
            <person name="Daum C."/>
            <person name="Ezra D."/>
            <person name="Gonzalez J."/>
            <person name="Henrissat B."/>
            <person name="Kuo A."/>
            <person name="Liang C."/>
            <person name="Lipzen A."/>
            <person name="Lutzoni F."/>
            <person name="Magnuson J."/>
            <person name="Mondo S."/>
            <person name="Nolan M."/>
            <person name="Ohm R."/>
            <person name="Pangilinan J."/>
            <person name="Park H.-J."/>
            <person name="Ramirez L."/>
            <person name="Alfaro M."/>
            <person name="Sun H."/>
            <person name="Tritt A."/>
            <person name="Yoshinaga Y."/>
            <person name="Zwiers L.-H."/>
            <person name="Turgeon B."/>
            <person name="Goodwin S."/>
            <person name="Spatafora J."/>
            <person name="Crous P."/>
            <person name="Grigoriev I."/>
        </authorList>
    </citation>
    <scope>NUCLEOTIDE SEQUENCE</scope>
    <source>
        <strain evidence="2">CBS 690.94</strain>
    </source>
</reference>
<feature type="region of interest" description="Disordered" evidence="1">
    <location>
        <begin position="132"/>
        <end position="192"/>
    </location>
</feature>
<dbReference type="AlphaFoldDB" id="A0A9P4P8I6"/>
<sequence>MLMVWNSDALAAKPEETASALANPDFEVSSLFPHHEANRVRYQQLHKILDDVLRRRSRSVTRSVSVSPIRTPSPTTDRSFKRARLSNPFNRAQTNTPTRSRGANPFVTDSEKYTTITLTPSTPIPGHFPVGLDHSDRRGVLNSAGVESSGGFGHMRSGVRTTMEPEPHTPTRPLESASTQTSSSHSSRSAQELQPDTDAWWIRYNAYAESPPNCAITFTTRFLKTAIAAWIVVPDPSEAKHSSFDALDQRSVLSPHPRRHDFVFRVYTASS</sequence>
<feature type="compositionally biased region" description="Low complexity" evidence="1">
    <location>
        <begin position="176"/>
        <end position="191"/>
    </location>
</feature>
<evidence type="ECO:0000256" key="1">
    <source>
        <dbReference type="SAM" id="MobiDB-lite"/>
    </source>
</evidence>
<evidence type="ECO:0000313" key="2">
    <source>
        <dbReference type="EMBL" id="KAF2439426.1"/>
    </source>
</evidence>
<name>A0A9P4P8I6_9PLEO</name>
<accession>A0A9P4P8I6</accession>
<gene>
    <name evidence="2" type="ORF">P171DRAFT_122463</name>
</gene>